<dbReference type="GeneID" id="111247782"/>
<dbReference type="PANTHER" id="PTHR13617:SF14">
    <property type="entry name" value="PROTEIN ABHD18"/>
    <property type="match status" value="1"/>
</dbReference>
<sequence length="526" mass="59760">MKTTGKTCMASIPVYSLNDNYNFASKLLDFVAKIKFDFIENFLLPIGFLFSNSNATRSSDHLSMPSATNCLSKLDAVYRSYLLTRYFVKGWGDPANIQKICKFRKIVSDRRKCTQLVQGNYPIHIDREWKRGSYRLIEGHFISPLVHYMADIVPQESHKAYFQLLVPNEWRHPKLRPVCLQLAGTGDHRFWRRTMFIAKPLLSEYGIGSIMLENPYYGYRKPKAQVRSVLQNVSDVFVMGGCLVLESIALLRWCEQQGYGPLALTGISMGGHMASLAGGSYDRPVGIVPCLSWTTASCVFTQGVMANAINWDLLQIQFTGDEKFKAELSKMVETPEPKDMRTFLAGQNFARQVSHEIASHDRRERSHVVIDGVDDAAWDETSLSTTLARLVESLPIEFLQLRSPPSREEVVEAWNFMRGIMDECTHLGNFGTPVDPTLAICVAATRDAYVPREGTRDIRDIWPGCEVRYIDCGHVTGFVFKQHRFRKAIADSLNRTAIKYYSEHLFGVKDIGDNTQHNRVERALVR</sequence>
<protein>
    <recommendedName>
        <fullName evidence="3">Protein ABHD18</fullName>
    </recommendedName>
</protein>
<dbReference type="InterPro" id="IPR029058">
    <property type="entry name" value="AB_hydrolase_fold"/>
</dbReference>
<dbReference type="AlphaFoldDB" id="A0A7M7JPF3"/>
<dbReference type="PANTHER" id="PTHR13617">
    <property type="entry name" value="PROTEIN ABHD18"/>
    <property type="match status" value="1"/>
</dbReference>
<dbReference type="FunCoup" id="A0A7M7JPF3">
    <property type="interactions" value="127"/>
</dbReference>
<dbReference type="RefSeq" id="XP_022654858.1">
    <property type="nucleotide sequence ID" value="XM_022799123.1"/>
</dbReference>
<dbReference type="InParanoid" id="A0A7M7JPF3"/>
<keyword evidence="2" id="KW-1185">Reference proteome</keyword>
<dbReference type="OMA" id="MACLACT"/>
<reference evidence="1" key="1">
    <citation type="submission" date="2021-01" db="UniProtKB">
        <authorList>
            <consortium name="EnsemblMetazoa"/>
        </authorList>
    </citation>
    <scope>IDENTIFICATION</scope>
</reference>
<proteinExistence type="predicted"/>
<evidence type="ECO:0008006" key="3">
    <source>
        <dbReference type="Google" id="ProtNLM"/>
    </source>
</evidence>
<dbReference type="Gene3D" id="3.40.50.1820">
    <property type="entry name" value="alpha/beta hydrolase"/>
    <property type="match status" value="1"/>
</dbReference>
<evidence type="ECO:0000313" key="1">
    <source>
        <dbReference type="EnsemblMetazoa" id="XP_022654858"/>
    </source>
</evidence>
<dbReference type="SUPFAM" id="SSF53474">
    <property type="entry name" value="alpha/beta-Hydrolases"/>
    <property type="match status" value="1"/>
</dbReference>
<dbReference type="EnsemblMetazoa" id="XM_022799123">
    <property type="protein sequence ID" value="XP_022654858"/>
    <property type="gene ID" value="LOC111247782"/>
</dbReference>
<accession>A0A7M7JPF3</accession>
<evidence type="ECO:0000313" key="2">
    <source>
        <dbReference type="Proteomes" id="UP000594260"/>
    </source>
</evidence>
<dbReference type="InterPro" id="IPR019149">
    <property type="entry name" value="ABHD18"/>
</dbReference>
<dbReference type="OrthoDB" id="9987145at2759"/>
<dbReference type="Pfam" id="PF09752">
    <property type="entry name" value="ABHD18"/>
    <property type="match status" value="1"/>
</dbReference>
<dbReference type="Proteomes" id="UP000594260">
    <property type="component" value="Unplaced"/>
</dbReference>
<organism evidence="1 2">
    <name type="scientific">Varroa destructor</name>
    <name type="common">Honeybee mite</name>
    <dbReference type="NCBI Taxonomy" id="109461"/>
    <lineage>
        <taxon>Eukaryota</taxon>
        <taxon>Metazoa</taxon>
        <taxon>Ecdysozoa</taxon>
        <taxon>Arthropoda</taxon>
        <taxon>Chelicerata</taxon>
        <taxon>Arachnida</taxon>
        <taxon>Acari</taxon>
        <taxon>Parasitiformes</taxon>
        <taxon>Mesostigmata</taxon>
        <taxon>Gamasina</taxon>
        <taxon>Dermanyssoidea</taxon>
        <taxon>Varroidae</taxon>
        <taxon>Varroa</taxon>
    </lineage>
</organism>
<dbReference type="KEGG" id="vde:111247782"/>
<name>A0A7M7JPF3_VARDE</name>